<dbReference type="EC" id="2.7.11.1" evidence="1"/>
<keyword evidence="3" id="KW-0808">Transferase</keyword>
<name>A0A7L2CHI9_9PASS</name>
<proteinExistence type="predicted"/>
<keyword evidence="5 10" id="KW-0418">Kinase</keyword>
<evidence type="ECO:0000256" key="7">
    <source>
        <dbReference type="ARBA" id="ARBA00047899"/>
    </source>
</evidence>
<evidence type="ECO:0000256" key="4">
    <source>
        <dbReference type="ARBA" id="ARBA00022741"/>
    </source>
</evidence>
<dbReference type="SUPFAM" id="SSF56112">
    <property type="entry name" value="Protein kinase-like (PK-like)"/>
    <property type="match status" value="1"/>
</dbReference>
<comment type="catalytic activity">
    <reaction evidence="7">
        <text>L-threonyl-[protein] + ATP = O-phospho-L-threonyl-[protein] + ADP + H(+)</text>
        <dbReference type="Rhea" id="RHEA:46608"/>
        <dbReference type="Rhea" id="RHEA-COMP:11060"/>
        <dbReference type="Rhea" id="RHEA-COMP:11605"/>
        <dbReference type="ChEBI" id="CHEBI:15378"/>
        <dbReference type="ChEBI" id="CHEBI:30013"/>
        <dbReference type="ChEBI" id="CHEBI:30616"/>
        <dbReference type="ChEBI" id="CHEBI:61977"/>
        <dbReference type="ChEBI" id="CHEBI:456216"/>
        <dbReference type="EC" id="2.7.11.1"/>
    </reaction>
</comment>
<feature type="binding site" evidence="9">
    <location>
        <begin position="22"/>
        <end position="24"/>
    </location>
    <ligand>
        <name>ATP</name>
        <dbReference type="ChEBI" id="CHEBI:30616"/>
    </ligand>
</feature>
<feature type="non-terminal residue" evidence="10">
    <location>
        <position position="1"/>
    </location>
</feature>
<keyword evidence="2" id="KW-0723">Serine/threonine-protein kinase</keyword>
<dbReference type="GO" id="GO:0004674">
    <property type="term" value="F:protein serine/threonine kinase activity"/>
    <property type="evidence" value="ECO:0007669"/>
    <property type="project" value="UniProtKB-KW"/>
</dbReference>
<evidence type="ECO:0000256" key="5">
    <source>
        <dbReference type="ARBA" id="ARBA00022777"/>
    </source>
</evidence>
<evidence type="ECO:0000256" key="9">
    <source>
        <dbReference type="PIRSR" id="PIRSR630616-2"/>
    </source>
</evidence>
<feature type="non-terminal residue" evidence="10">
    <location>
        <position position="80"/>
    </location>
</feature>
<comment type="catalytic activity">
    <reaction evidence="8">
        <text>L-seryl-[protein] + ATP = O-phospho-L-seryl-[protein] + ADP + H(+)</text>
        <dbReference type="Rhea" id="RHEA:17989"/>
        <dbReference type="Rhea" id="RHEA-COMP:9863"/>
        <dbReference type="Rhea" id="RHEA-COMP:11604"/>
        <dbReference type="ChEBI" id="CHEBI:15378"/>
        <dbReference type="ChEBI" id="CHEBI:29999"/>
        <dbReference type="ChEBI" id="CHEBI:30616"/>
        <dbReference type="ChEBI" id="CHEBI:83421"/>
        <dbReference type="ChEBI" id="CHEBI:456216"/>
        <dbReference type="EC" id="2.7.11.1"/>
    </reaction>
</comment>
<keyword evidence="11" id="KW-1185">Reference proteome</keyword>
<evidence type="ECO:0000256" key="8">
    <source>
        <dbReference type="ARBA" id="ARBA00048679"/>
    </source>
</evidence>
<evidence type="ECO:0000256" key="3">
    <source>
        <dbReference type="ARBA" id="ARBA00022679"/>
    </source>
</evidence>
<gene>
    <name evidence="10" type="primary">Aurka_2</name>
    <name evidence="10" type="ORF">ALACHE_R16065</name>
</gene>
<evidence type="ECO:0000313" key="10">
    <source>
        <dbReference type="EMBL" id="NXQ37521.1"/>
    </source>
</evidence>
<accession>A0A7L2CHI9</accession>
<comment type="caution">
    <text evidence="10">The sequence shown here is derived from an EMBL/GenBank/DDBJ whole genome shotgun (WGS) entry which is preliminary data.</text>
</comment>
<evidence type="ECO:0000256" key="2">
    <source>
        <dbReference type="ARBA" id="ARBA00022527"/>
    </source>
</evidence>
<evidence type="ECO:0000313" key="11">
    <source>
        <dbReference type="Proteomes" id="UP000571582"/>
    </source>
</evidence>
<dbReference type="EMBL" id="VWYE01062970">
    <property type="protein sequence ID" value="NXQ37521.1"/>
    <property type="molecule type" value="Genomic_DNA"/>
</dbReference>
<dbReference type="AlphaFoldDB" id="A0A7L2CHI9"/>
<dbReference type="GO" id="GO:0005524">
    <property type="term" value="F:ATP binding"/>
    <property type="evidence" value="ECO:0007669"/>
    <property type="project" value="UniProtKB-KW"/>
</dbReference>
<sequence length="80" mass="9231">HPNILRLYGYFHDVTRVYLILEHAPRGEVYRELQRLTKFDEQRTATVGCSSFLSIPLEYLQDRGSPSDQILYSAGGNRDS</sequence>
<reference evidence="10 11" key="1">
    <citation type="submission" date="2019-09" db="EMBL/GenBank/DDBJ databases">
        <title>Bird 10,000 Genomes (B10K) Project - Family phase.</title>
        <authorList>
            <person name="Zhang G."/>
        </authorList>
    </citation>
    <scope>NUCLEOTIDE SEQUENCE [LARGE SCALE GENOMIC DNA]</scope>
    <source>
        <strain evidence="10">B10K-DU-001-15</strain>
        <tissue evidence="10">Muscle</tissue>
    </source>
</reference>
<dbReference type="InterPro" id="IPR030616">
    <property type="entry name" value="Aur-like"/>
</dbReference>
<protein>
    <recommendedName>
        <fullName evidence="1">non-specific serine/threonine protein kinase</fullName>
        <ecNumber evidence="1">2.7.11.1</ecNumber>
    </recommendedName>
</protein>
<keyword evidence="4 9" id="KW-0547">Nucleotide-binding</keyword>
<dbReference type="Gene3D" id="3.30.200.20">
    <property type="entry name" value="Phosphorylase Kinase, domain 1"/>
    <property type="match status" value="1"/>
</dbReference>
<keyword evidence="6 9" id="KW-0067">ATP-binding</keyword>
<evidence type="ECO:0000256" key="1">
    <source>
        <dbReference type="ARBA" id="ARBA00012513"/>
    </source>
</evidence>
<dbReference type="Proteomes" id="UP000571582">
    <property type="component" value="Unassembled WGS sequence"/>
</dbReference>
<organism evidence="10 11">
    <name type="scientific">Alaudala cheleensis</name>
    <name type="common">Asian short-toed lark</name>
    <dbReference type="NCBI Taxonomy" id="670337"/>
    <lineage>
        <taxon>Eukaryota</taxon>
        <taxon>Metazoa</taxon>
        <taxon>Chordata</taxon>
        <taxon>Craniata</taxon>
        <taxon>Vertebrata</taxon>
        <taxon>Euteleostomi</taxon>
        <taxon>Archelosauria</taxon>
        <taxon>Archosauria</taxon>
        <taxon>Dinosauria</taxon>
        <taxon>Saurischia</taxon>
        <taxon>Theropoda</taxon>
        <taxon>Coelurosauria</taxon>
        <taxon>Aves</taxon>
        <taxon>Neognathae</taxon>
        <taxon>Neoaves</taxon>
        <taxon>Telluraves</taxon>
        <taxon>Australaves</taxon>
        <taxon>Passeriformes</taxon>
        <taxon>Sylvioidea</taxon>
        <taxon>Alaudidae</taxon>
        <taxon>Alaudala</taxon>
    </lineage>
</organism>
<dbReference type="InterPro" id="IPR011009">
    <property type="entry name" value="Kinase-like_dom_sf"/>
</dbReference>
<evidence type="ECO:0000256" key="6">
    <source>
        <dbReference type="ARBA" id="ARBA00022840"/>
    </source>
</evidence>
<dbReference type="PANTHER" id="PTHR24350">
    <property type="entry name" value="SERINE/THREONINE-PROTEIN KINASE IAL-RELATED"/>
    <property type="match status" value="1"/>
</dbReference>